<feature type="compositionally biased region" description="Basic residues" evidence="1">
    <location>
        <begin position="1605"/>
        <end position="1614"/>
    </location>
</feature>
<feature type="compositionally biased region" description="Basic and acidic residues" evidence="1">
    <location>
        <begin position="135"/>
        <end position="147"/>
    </location>
</feature>
<feature type="compositionally biased region" description="Polar residues" evidence="1">
    <location>
        <begin position="964"/>
        <end position="974"/>
    </location>
</feature>
<keyword evidence="6" id="KW-1185">Reference proteome</keyword>
<feature type="compositionally biased region" description="Low complexity" evidence="1">
    <location>
        <begin position="94"/>
        <end position="110"/>
    </location>
</feature>
<feature type="compositionally biased region" description="Basic and acidic residues" evidence="1">
    <location>
        <begin position="239"/>
        <end position="255"/>
    </location>
</feature>
<feature type="compositionally biased region" description="Basic and acidic residues" evidence="1">
    <location>
        <begin position="454"/>
        <end position="476"/>
    </location>
</feature>
<feature type="compositionally biased region" description="Basic residues" evidence="1">
    <location>
        <begin position="1"/>
        <end position="10"/>
    </location>
</feature>
<dbReference type="Pfam" id="PF24344">
    <property type="entry name" value="PH_23"/>
    <property type="match status" value="1"/>
</dbReference>
<feature type="compositionally biased region" description="Basic and acidic residues" evidence="1">
    <location>
        <begin position="593"/>
        <end position="622"/>
    </location>
</feature>
<feature type="region of interest" description="Disordered" evidence="1">
    <location>
        <begin position="353"/>
        <end position="441"/>
    </location>
</feature>
<feature type="compositionally biased region" description="Polar residues" evidence="1">
    <location>
        <begin position="381"/>
        <end position="401"/>
    </location>
</feature>
<feature type="compositionally biased region" description="Acidic residues" evidence="1">
    <location>
        <begin position="1868"/>
        <end position="1883"/>
    </location>
</feature>
<feature type="compositionally biased region" description="Low complexity" evidence="1">
    <location>
        <begin position="882"/>
        <end position="899"/>
    </location>
</feature>
<feature type="compositionally biased region" description="Basic and acidic residues" evidence="1">
    <location>
        <begin position="1926"/>
        <end position="1936"/>
    </location>
</feature>
<organism evidence="5 6">
    <name type="scientific">Drechslerella stenobrocha 248</name>
    <dbReference type="NCBI Taxonomy" id="1043628"/>
    <lineage>
        <taxon>Eukaryota</taxon>
        <taxon>Fungi</taxon>
        <taxon>Dikarya</taxon>
        <taxon>Ascomycota</taxon>
        <taxon>Pezizomycotina</taxon>
        <taxon>Orbiliomycetes</taxon>
        <taxon>Orbiliales</taxon>
        <taxon>Orbiliaceae</taxon>
        <taxon>Drechslerella</taxon>
    </lineage>
</organism>
<feature type="compositionally biased region" description="Basic and acidic residues" evidence="1">
    <location>
        <begin position="269"/>
        <end position="280"/>
    </location>
</feature>
<feature type="compositionally biased region" description="Polar residues" evidence="1">
    <location>
        <begin position="700"/>
        <end position="716"/>
    </location>
</feature>
<proteinExistence type="predicted"/>
<feature type="region of interest" description="Disordered" evidence="1">
    <location>
        <begin position="234"/>
        <end position="320"/>
    </location>
</feature>
<evidence type="ECO:0000259" key="4">
    <source>
        <dbReference type="Pfam" id="PF24345"/>
    </source>
</evidence>
<feature type="domain" description="DBL homology" evidence="2">
    <location>
        <begin position="1089"/>
        <end position="1244"/>
    </location>
</feature>
<feature type="compositionally biased region" description="Low complexity" evidence="1">
    <location>
        <begin position="149"/>
        <end position="161"/>
    </location>
</feature>
<feature type="compositionally biased region" description="Polar residues" evidence="1">
    <location>
        <begin position="1802"/>
        <end position="1812"/>
    </location>
</feature>
<feature type="domain" description="PH" evidence="4">
    <location>
        <begin position="1947"/>
        <end position="2059"/>
    </location>
</feature>
<dbReference type="Pfam" id="PF24345">
    <property type="entry name" value="PH_24"/>
    <property type="match status" value="1"/>
</dbReference>
<evidence type="ECO:0000256" key="1">
    <source>
        <dbReference type="SAM" id="MobiDB-lite"/>
    </source>
</evidence>
<feature type="region of interest" description="Disordered" evidence="1">
    <location>
        <begin position="549"/>
        <end position="581"/>
    </location>
</feature>
<feature type="region of interest" description="Disordered" evidence="1">
    <location>
        <begin position="1712"/>
        <end position="1946"/>
    </location>
</feature>
<sequence>MASTAPKRKLRDPNEIFASLDRPLTSPISDHDATIPAGLTSSASSPIKPTPFSSPSAASASPSPRPIGKPQIVTSRRVLSISKRFMGTTGSLLRRTGSPPNGRRSSPPRRASTRKASGTRGGGIKPPLDLGPQHSPHDTVNVRERHNNASTSATHARSSSRGPERRRTMLANYTINSNFDELETSSARWGREPLALPAPPALGGYGSNAGSWKGSRAGSVVSNRDFGDWEDANSVAEASGKEDKAAWNSAPEDRSGTGGGTKKKKKRVPRDGVDVEEIRARKERRKKKLLSISGAHSVKGIDTDRKEEDTEAGDAHEGGVPLAFYIPPGAELEGAEDVAVIPTAVLDAIPPPLPPHAGPAIPSAITSKRSIKNLEDAPPSGLNSRRSARSLNDTAPSLTSKKSVKSLEGTTPGLASKKSIKSLESADLSREGTPVNSILDDDGIRVTPLRRKFTKAEKHERHKQRQAEREEIIEREKNRVREEERLRYQAIDRIREEERQKELERIREEEQQRELNRIKEEERERVLAEERVREEERRKTRELDLRLHREREEQKKREREKEEASRSGSARSNQERERLERERLEIERERNELEEQRRLVREGERREEERREEIMTEIERATQRSTTRARKKRKDKEGALAEEVQRRVGTDALRSKEDTASAIKAAVREVMSEMFGEIIFEDDTRQKERDGGAGAGADISNISSTVPTDATTSGGTEDNDHITRETTPDAERRIPLQEKRSLTLQQAEESSQRVPPGHNDISFRVVEFKKVEVVKPELKRPEVKKPGVRKLVVDIEAKKPAVDPGTKKPAAQPETKRTIAQPVLRSPVVTPEAKKPMVYPEVKAPAVQLNIVEPEPEPEPEPELEPVAPQSPLPDAAHEDTPTSPSSPETTPTKSSPSSIPKRRINLFGGLQAAKRRRKPFQSTIPEESASQLSTGESEPTSPPYGTRIFSFAPRTAAEPLSPPTTRQASSASSLPADAVSPPVRQISLASSSNHTDNSAATTSQIHRNLPNDENLNLPGQSMSSGLTRSLTSPAAQTNLAIKDQDPGDEYFVSVHEPLYRGSGIKRYKSTADLISILSERRPSSSTPELAGDELSYTEDLQLLEQRIVPVLLDAKLAKTEQEAAAGKRLNPEKLAENNPLKSIVDVSIALKRLNGIHERLADALKAATTSTRQGTTVAAGTSTDSTNSSGDRVARAVASAAPNPEEILKWAQTAKYVYEDYITYWKMDWDEVVISSEVLEAIERKKEGVVGPTGGGGSSGAGSATGAARINYLSPSPLAEEAFISFQTLVGAARHKVAEERARLEDEAAACIDASRVRDLQTFEICYGVVIEPHRRVRARDIFGLTMQHSLGKKLSKTVELYLRDDSKGGKSKTKSDNNAELMICEIAKEDEGRKWLAFQPLPVKWITAKQGPTEGDMVLDVNARLSDGTQWRESMVLSADPMIKMEWLHLLGAAADEVSKASRMQLDATLVPPMLPPVIDEAERRMPILTEIETQLKSLGIDDAYSEPPTPGMSVISEIDRIPESDTALMNEGAKPGKPNVAVVVIPGLSDLYDGGALAVPVYGELPHIVQMMPHYVGKKRISSPPPSTISPMSSASYGPARLQRRRTRHEQRRAEEDRRKEELARTTREIQQKAAAAEKAAPTSPKQGRKSRSQSPSKPASLSFKIATSPPTSAHGKKGKVEDDEDALSVDEASLLSWYDDDLRFGRQKGGYELADGGIIQRARSESGSSGDGSSILSESTLPSAMRAGNSARSSASSARSKVTGSAHEEDDSPPPVPLHTSPSQEDLRSVSSGSSGGTVRNASRTSQPYLAPPSSARGNLRRRMSSPLKHEYAPSSATESDGGSRSPSNLSRSDSDTDSSTSSEAEDDIEDERSDDELSEAPPQRLEDEDGDLPGPMFEDMIAGRNLHSSGRKDVVQQQYEDISRSRSDRTPPSRHSTKNSVSGYTTGAFVFTWSSKGAWEKISEEENRVALLENFIEVYAAAPDGQQGKTLLSFEVTPVTPIRRGTAVDLSIRAGSLSTEKRANQQGGTVMFRSRSPQDCEALYNAINTARINACTNGFGGSGGKPGRKGSIGRSGSVRGYRAANVDAPGGAVNGVGNPAFPGETASIIMSESSSLGSLGSAFSAFKGSLRSSIFGGTKSSSGGSWMSSSSTSSGLAGPRGIINPLGGIPITGIGGEAPYQGTGYVSNLKVKLWKRESSGTKWADLGPGRLNVITPPPGHAARGGGGLSSNEKRVVVRDRKGQNTLLDVVLGESCFERVARTGIAVHVPVEDDGFVPTLVNAGMAGRNCVFMLQFKGENETRETFRIVGKKYSV</sequence>
<protein>
    <recommendedName>
        <fullName evidence="7">PH domain-containing protein</fullName>
    </recommendedName>
</protein>
<feature type="compositionally biased region" description="Polar residues" evidence="1">
    <location>
        <begin position="742"/>
        <end position="753"/>
    </location>
</feature>
<dbReference type="EMBL" id="KI966442">
    <property type="protein sequence ID" value="EWC44441.1"/>
    <property type="molecule type" value="Genomic_DNA"/>
</dbReference>
<dbReference type="InterPro" id="IPR056416">
    <property type="entry name" value="DH_2_fung"/>
</dbReference>
<feature type="compositionally biased region" description="Low complexity" evidence="1">
    <location>
        <begin position="1848"/>
        <end position="1867"/>
    </location>
</feature>
<dbReference type="Proteomes" id="UP000024837">
    <property type="component" value="Unassembled WGS sequence"/>
</dbReference>
<feature type="compositionally biased region" description="Acidic residues" evidence="1">
    <location>
        <begin position="854"/>
        <end position="864"/>
    </location>
</feature>
<evidence type="ECO:0000313" key="5">
    <source>
        <dbReference type="EMBL" id="EWC44441.1"/>
    </source>
</evidence>
<feature type="compositionally biased region" description="Polar residues" evidence="1">
    <location>
        <begin position="921"/>
        <end position="940"/>
    </location>
</feature>
<feature type="compositionally biased region" description="Low complexity" evidence="1">
    <location>
        <begin position="1729"/>
        <end position="1764"/>
    </location>
</feature>
<name>W7HK92_9PEZI</name>
<dbReference type="Pfam" id="PF24340">
    <property type="entry name" value="DH_2"/>
    <property type="match status" value="1"/>
</dbReference>
<feature type="region of interest" description="Disordered" evidence="1">
    <location>
        <begin position="1582"/>
        <end position="1691"/>
    </location>
</feature>
<evidence type="ECO:0008006" key="7">
    <source>
        <dbReference type="Google" id="ProtNLM"/>
    </source>
</evidence>
<feature type="region of interest" description="Disordered" evidence="1">
    <location>
        <begin position="453"/>
        <end position="476"/>
    </location>
</feature>
<feature type="compositionally biased region" description="Basic and acidic residues" evidence="1">
    <location>
        <begin position="299"/>
        <end position="317"/>
    </location>
</feature>
<feature type="region of interest" description="Disordered" evidence="1">
    <location>
        <begin position="593"/>
        <end position="643"/>
    </location>
</feature>
<feature type="region of interest" description="Disordered" evidence="1">
    <location>
        <begin position="1"/>
        <end position="166"/>
    </location>
</feature>
<reference evidence="5 6" key="1">
    <citation type="submission" date="2013-05" db="EMBL/GenBank/DDBJ databases">
        <title>Drechslerella stenobrocha genome reveals carnivorous origination and mechanical trapping mechanism of predatory fungi.</title>
        <authorList>
            <person name="Liu X."/>
            <person name="Zhang W."/>
            <person name="Liu K."/>
        </authorList>
    </citation>
    <scope>NUCLEOTIDE SEQUENCE [LARGE SCALE GENOMIC DNA]</scope>
    <source>
        <strain evidence="5 6">248</strain>
    </source>
</reference>
<gene>
    <name evidence="5" type="ORF">DRE_06809</name>
</gene>
<feature type="region of interest" description="Disordered" evidence="1">
    <location>
        <begin position="1009"/>
        <end position="1029"/>
    </location>
</feature>
<feature type="compositionally biased region" description="Basic and acidic residues" evidence="1">
    <location>
        <begin position="1615"/>
        <end position="1634"/>
    </location>
</feature>
<feature type="compositionally biased region" description="Basic and acidic residues" evidence="1">
    <location>
        <begin position="682"/>
        <end position="691"/>
    </location>
</feature>
<accession>W7HK92</accession>
<dbReference type="OrthoDB" id="5408934at2759"/>
<feature type="compositionally biased region" description="Basic and acidic residues" evidence="1">
    <location>
        <begin position="718"/>
        <end position="741"/>
    </location>
</feature>
<feature type="region of interest" description="Disordered" evidence="1">
    <location>
        <begin position="798"/>
        <end position="980"/>
    </location>
</feature>
<dbReference type="InterPro" id="IPR056222">
    <property type="entry name" value="PH_23"/>
</dbReference>
<dbReference type="InterPro" id="IPR056223">
    <property type="entry name" value="PH_24"/>
</dbReference>
<feature type="region of interest" description="Disordered" evidence="1">
    <location>
        <begin position="681"/>
        <end position="758"/>
    </location>
</feature>
<feature type="compositionally biased region" description="Low complexity" evidence="1">
    <location>
        <begin position="53"/>
        <end position="62"/>
    </location>
</feature>
<feature type="compositionally biased region" description="Basic and acidic residues" evidence="1">
    <location>
        <begin position="549"/>
        <end position="565"/>
    </location>
</feature>
<evidence type="ECO:0000313" key="6">
    <source>
        <dbReference type="Proteomes" id="UP000024837"/>
    </source>
</evidence>
<evidence type="ECO:0000259" key="2">
    <source>
        <dbReference type="Pfam" id="PF24340"/>
    </source>
</evidence>
<dbReference type="HOGENOM" id="CLU_229345_0_0_1"/>
<feature type="domain" description="PH" evidence="3">
    <location>
        <begin position="1312"/>
        <end position="1456"/>
    </location>
</feature>
<evidence type="ECO:0000259" key="3">
    <source>
        <dbReference type="Pfam" id="PF24344"/>
    </source>
</evidence>